<evidence type="ECO:0000313" key="2">
    <source>
        <dbReference type="Proteomes" id="UP000007812"/>
    </source>
</evidence>
<dbReference type="GeneID" id="10492856"/>
<reference evidence="1 2" key="1">
    <citation type="journal article" date="2011" name="J. Bacteriol.">
        <title>Complete genome sequence of Metallosphaera cuprina, a metal sulfide-oxidizing archaeon from a hot spring.</title>
        <authorList>
            <person name="Liu L.J."/>
            <person name="You X.Y."/>
            <person name="Zheng H."/>
            <person name="Wang S."/>
            <person name="Jiang C.Y."/>
            <person name="Liu S.J."/>
        </authorList>
    </citation>
    <scope>NUCLEOTIDE SEQUENCE [LARGE SCALE GENOMIC DNA]</scope>
    <source>
        <strain evidence="1 2">Ar-4</strain>
    </source>
</reference>
<sequence>MESKENEAKKLAATYARWLRNPEEALFGKSGKGVVMLMYNSVKSAKSKEELLQILDLSKYELSKQTFNDLTRFINELRNKISQMPDQDALNFTVEVMRYFQISLFTKMDDMKRGLWA</sequence>
<name>F4G1F7_METCR</name>
<evidence type="ECO:0008006" key="3">
    <source>
        <dbReference type="Google" id="ProtNLM"/>
    </source>
</evidence>
<dbReference type="AlphaFoldDB" id="F4G1F7"/>
<protein>
    <recommendedName>
        <fullName evidence="3">CRISPR type III-B/RAMP module-associated protein Cmr5</fullName>
    </recommendedName>
</protein>
<gene>
    <name evidence="1" type="ordered locus">Mcup_0665</name>
</gene>
<dbReference type="eggNOG" id="arCOG05918">
    <property type="taxonomic scope" value="Archaea"/>
</dbReference>
<accession>F4G1F7</accession>
<dbReference type="PATRIC" id="fig|1006006.8.peg.666"/>
<dbReference type="RefSeq" id="WP_013737268.1">
    <property type="nucleotide sequence ID" value="NC_015435.1"/>
</dbReference>
<dbReference type="Proteomes" id="UP000007812">
    <property type="component" value="Chromosome"/>
</dbReference>
<dbReference type="OrthoDB" id="33020at2157"/>
<dbReference type="STRING" id="1006006.Mcup_0665"/>
<keyword evidence="2" id="KW-1185">Reference proteome</keyword>
<dbReference type="KEGG" id="mcn:Mcup_0665"/>
<evidence type="ECO:0000313" key="1">
    <source>
        <dbReference type="EMBL" id="AEB94770.1"/>
    </source>
</evidence>
<proteinExistence type="predicted"/>
<dbReference type="HOGENOM" id="CLU_2079408_0_0_2"/>
<dbReference type="EMBL" id="CP002656">
    <property type="protein sequence ID" value="AEB94770.1"/>
    <property type="molecule type" value="Genomic_DNA"/>
</dbReference>
<organism evidence="1 2">
    <name type="scientific">Metallosphaera cuprina (strain Ar-4)</name>
    <dbReference type="NCBI Taxonomy" id="1006006"/>
    <lineage>
        <taxon>Archaea</taxon>
        <taxon>Thermoproteota</taxon>
        <taxon>Thermoprotei</taxon>
        <taxon>Sulfolobales</taxon>
        <taxon>Sulfolobaceae</taxon>
        <taxon>Metallosphaera</taxon>
    </lineage>
</organism>